<comment type="similarity">
    <text evidence="3">Belongs to the pectinesterase family.</text>
</comment>
<gene>
    <name evidence="9" type="ORF">DCAF_LOCUS21152</name>
</gene>
<dbReference type="AlphaFoldDB" id="A0AAV1SF28"/>
<proteinExistence type="inferred from homology"/>
<keyword evidence="7" id="KW-0063">Aspartyl esterase</keyword>
<dbReference type="PANTHER" id="PTHR31321:SF106">
    <property type="entry name" value="PECTINESTERASE CATALYTIC DOMAIN-CONTAINING PROTEIN"/>
    <property type="match status" value="1"/>
</dbReference>
<name>A0AAV1SF28_9ROSI</name>
<evidence type="ECO:0000256" key="5">
    <source>
        <dbReference type="ARBA" id="ARBA00022512"/>
    </source>
</evidence>
<evidence type="ECO:0000259" key="8">
    <source>
        <dbReference type="Pfam" id="PF01095"/>
    </source>
</evidence>
<evidence type="ECO:0000256" key="7">
    <source>
        <dbReference type="ARBA" id="ARBA00023085"/>
    </source>
</evidence>
<sequence length="192" mass="21092">MLLLVLGSNRCKSLDCQLNESDKHRVAYTITVDKSGHGNFTSVQSAIDSIPAANTRWIRVQISPGNYEEKVVIPLNKPCIFLEGAGSKLTSIVFGDDQDKDTSATFISLADNIVAKGITIKNSYNLPLEPEKIVWKRATAAVIQGDKSAFYNCAFLGIQDTLYDVKGRHYFNGCYIEGALDFIYGGGNLSMR</sequence>
<dbReference type="PANTHER" id="PTHR31321">
    <property type="entry name" value="ACYL-COA THIOESTER HYDROLASE YBHC-RELATED"/>
    <property type="match status" value="1"/>
</dbReference>
<dbReference type="InterPro" id="IPR011050">
    <property type="entry name" value="Pectin_lyase_fold/virulence"/>
</dbReference>
<evidence type="ECO:0000256" key="3">
    <source>
        <dbReference type="ARBA" id="ARBA00008891"/>
    </source>
</evidence>
<dbReference type="GO" id="GO:0042545">
    <property type="term" value="P:cell wall modification"/>
    <property type="evidence" value="ECO:0007669"/>
    <property type="project" value="InterPro"/>
</dbReference>
<comment type="pathway">
    <text evidence="2">Glycan metabolism; pectin degradation; 2-dehydro-3-deoxy-D-gluconate from pectin: step 1/5.</text>
</comment>
<dbReference type="EC" id="3.1.1.11" evidence="4"/>
<dbReference type="EMBL" id="CAWUPB010001173">
    <property type="protein sequence ID" value="CAK7348454.1"/>
    <property type="molecule type" value="Genomic_DNA"/>
</dbReference>
<evidence type="ECO:0000256" key="4">
    <source>
        <dbReference type="ARBA" id="ARBA00013229"/>
    </source>
</evidence>
<dbReference type="Proteomes" id="UP001314170">
    <property type="component" value="Unassembled WGS sequence"/>
</dbReference>
<organism evidence="9 10">
    <name type="scientific">Dovyalis caffra</name>
    <dbReference type="NCBI Taxonomy" id="77055"/>
    <lineage>
        <taxon>Eukaryota</taxon>
        <taxon>Viridiplantae</taxon>
        <taxon>Streptophyta</taxon>
        <taxon>Embryophyta</taxon>
        <taxon>Tracheophyta</taxon>
        <taxon>Spermatophyta</taxon>
        <taxon>Magnoliopsida</taxon>
        <taxon>eudicotyledons</taxon>
        <taxon>Gunneridae</taxon>
        <taxon>Pentapetalae</taxon>
        <taxon>rosids</taxon>
        <taxon>fabids</taxon>
        <taxon>Malpighiales</taxon>
        <taxon>Salicaceae</taxon>
        <taxon>Flacourtieae</taxon>
        <taxon>Dovyalis</taxon>
    </lineage>
</organism>
<feature type="domain" description="Pectinesterase catalytic" evidence="8">
    <location>
        <begin position="30"/>
        <end position="187"/>
    </location>
</feature>
<evidence type="ECO:0000256" key="6">
    <source>
        <dbReference type="ARBA" id="ARBA00022801"/>
    </source>
</evidence>
<evidence type="ECO:0000313" key="10">
    <source>
        <dbReference type="Proteomes" id="UP001314170"/>
    </source>
</evidence>
<dbReference type="InterPro" id="IPR012334">
    <property type="entry name" value="Pectin_lyas_fold"/>
</dbReference>
<keyword evidence="6" id="KW-0378">Hydrolase</keyword>
<protein>
    <recommendedName>
        <fullName evidence="4">pectinesterase</fullName>
        <ecNumber evidence="4">3.1.1.11</ecNumber>
    </recommendedName>
</protein>
<dbReference type="GO" id="GO:0030599">
    <property type="term" value="F:pectinesterase activity"/>
    <property type="evidence" value="ECO:0007669"/>
    <property type="project" value="UniProtKB-EC"/>
</dbReference>
<dbReference type="InterPro" id="IPR000070">
    <property type="entry name" value="Pectinesterase_cat"/>
</dbReference>
<evidence type="ECO:0000313" key="9">
    <source>
        <dbReference type="EMBL" id="CAK7348454.1"/>
    </source>
</evidence>
<evidence type="ECO:0000256" key="1">
    <source>
        <dbReference type="ARBA" id="ARBA00004191"/>
    </source>
</evidence>
<dbReference type="GO" id="GO:0045490">
    <property type="term" value="P:pectin catabolic process"/>
    <property type="evidence" value="ECO:0007669"/>
    <property type="project" value="TreeGrafter"/>
</dbReference>
<accession>A0AAV1SF28</accession>
<evidence type="ECO:0000256" key="2">
    <source>
        <dbReference type="ARBA" id="ARBA00005184"/>
    </source>
</evidence>
<keyword evidence="5" id="KW-0134">Cell wall</keyword>
<dbReference type="SUPFAM" id="SSF51126">
    <property type="entry name" value="Pectin lyase-like"/>
    <property type="match status" value="1"/>
</dbReference>
<comment type="subcellular location">
    <subcellularLocation>
        <location evidence="1">Secreted</location>
        <location evidence="1">Cell wall</location>
    </subcellularLocation>
</comment>
<comment type="caution">
    <text evidence="9">The sequence shown here is derived from an EMBL/GenBank/DDBJ whole genome shotgun (WGS) entry which is preliminary data.</text>
</comment>
<reference evidence="9 10" key="1">
    <citation type="submission" date="2024-01" db="EMBL/GenBank/DDBJ databases">
        <authorList>
            <person name="Waweru B."/>
        </authorList>
    </citation>
    <scope>NUCLEOTIDE SEQUENCE [LARGE SCALE GENOMIC DNA]</scope>
</reference>
<dbReference type="Pfam" id="PF01095">
    <property type="entry name" value="Pectinesterase"/>
    <property type="match status" value="1"/>
</dbReference>
<keyword evidence="10" id="KW-1185">Reference proteome</keyword>
<keyword evidence="5" id="KW-0964">Secreted</keyword>
<dbReference type="Gene3D" id="2.160.20.10">
    <property type="entry name" value="Single-stranded right-handed beta-helix, Pectin lyase-like"/>
    <property type="match status" value="1"/>
</dbReference>